<keyword evidence="5" id="KW-0804">Transcription</keyword>
<dbReference type="InterPro" id="IPR036390">
    <property type="entry name" value="WH_DNA-bd_sf"/>
</dbReference>
<feature type="region of interest" description="Disordered" evidence="8">
    <location>
        <begin position="445"/>
        <end position="466"/>
    </location>
</feature>
<dbReference type="Gene3D" id="1.10.10.10">
    <property type="entry name" value="Winged helix-like DNA-binding domain superfamily/Winged helix DNA-binding domain"/>
    <property type="match status" value="1"/>
</dbReference>
<dbReference type="OrthoDB" id="60033at2759"/>
<gene>
    <name evidence="10" type="ORF">EB796_009281</name>
</gene>
<keyword evidence="11" id="KW-1185">Reference proteome</keyword>
<comment type="subcellular location">
    <subcellularLocation>
        <location evidence="1">Nucleus</location>
    </subcellularLocation>
</comment>
<evidence type="ECO:0000313" key="11">
    <source>
        <dbReference type="Proteomes" id="UP000593567"/>
    </source>
</evidence>
<dbReference type="GO" id="GO:0005634">
    <property type="term" value="C:nucleus"/>
    <property type="evidence" value="ECO:0007669"/>
    <property type="project" value="UniProtKB-SubCell"/>
</dbReference>
<protein>
    <submittedName>
        <fullName evidence="10">HSF1</fullName>
    </submittedName>
</protein>
<evidence type="ECO:0000256" key="4">
    <source>
        <dbReference type="ARBA" id="ARBA00023125"/>
    </source>
</evidence>
<evidence type="ECO:0000313" key="10">
    <source>
        <dbReference type="EMBL" id="KAF6032467.1"/>
    </source>
</evidence>
<dbReference type="InterPro" id="IPR036388">
    <property type="entry name" value="WH-like_DNA-bd_sf"/>
</dbReference>
<keyword evidence="6" id="KW-0539">Nucleus</keyword>
<dbReference type="PANTHER" id="PTHR10015:SF427">
    <property type="entry name" value="HEAT SHOCK FACTOR PROTEIN"/>
    <property type="match status" value="1"/>
</dbReference>
<dbReference type="EMBL" id="VXIV02001507">
    <property type="protein sequence ID" value="KAF6032467.1"/>
    <property type="molecule type" value="Genomic_DNA"/>
</dbReference>
<evidence type="ECO:0000256" key="7">
    <source>
        <dbReference type="RuleBase" id="RU004020"/>
    </source>
</evidence>
<name>A0A7J7K2M5_BUGNE</name>
<feature type="region of interest" description="Disordered" evidence="8">
    <location>
        <begin position="225"/>
        <end position="259"/>
    </location>
</feature>
<reference evidence="10" key="1">
    <citation type="submission" date="2020-06" db="EMBL/GenBank/DDBJ databases">
        <title>Draft genome of Bugula neritina, a colonial animal packing powerful symbionts and potential medicines.</title>
        <authorList>
            <person name="Rayko M."/>
        </authorList>
    </citation>
    <scope>NUCLEOTIDE SEQUENCE [LARGE SCALE GENOMIC DNA]</scope>
    <source>
        <strain evidence="10">Kwan_BN1</strain>
    </source>
</reference>
<comment type="similarity">
    <text evidence="2 7">Belongs to the HSF family.</text>
</comment>
<evidence type="ECO:0000256" key="5">
    <source>
        <dbReference type="ARBA" id="ARBA00023163"/>
    </source>
</evidence>
<dbReference type="Proteomes" id="UP000593567">
    <property type="component" value="Unassembled WGS sequence"/>
</dbReference>
<comment type="caution">
    <text evidence="10">The sequence shown here is derived from an EMBL/GenBank/DDBJ whole genome shotgun (WGS) entry which is preliminary data.</text>
</comment>
<dbReference type="SUPFAM" id="SSF46785">
    <property type="entry name" value="Winged helix' DNA-binding domain"/>
    <property type="match status" value="1"/>
</dbReference>
<keyword evidence="4" id="KW-0238">DNA-binding</keyword>
<dbReference type="InterPro" id="IPR000232">
    <property type="entry name" value="HSF_DNA-bd"/>
</dbReference>
<evidence type="ECO:0000256" key="8">
    <source>
        <dbReference type="SAM" id="MobiDB-lite"/>
    </source>
</evidence>
<organism evidence="10 11">
    <name type="scientific">Bugula neritina</name>
    <name type="common">Brown bryozoan</name>
    <name type="synonym">Sertularia neritina</name>
    <dbReference type="NCBI Taxonomy" id="10212"/>
    <lineage>
        <taxon>Eukaryota</taxon>
        <taxon>Metazoa</taxon>
        <taxon>Spiralia</taxon>
        <taxon>Lophotrochozoa</taxon>
        <taxon>Bryozoa</taxon>
        <taxon>Gymnolaemata</taxon>
        <taxon>Cheilostomatida</taxon>
        <taxon>Flustrina</taxon>
        <taxon>Buguloidea</taxon>
        <taxon>Bugulidae</taxon>
        <taxon>Bugula</taxon>
    </lineage>
</organism>
<proteinExistence type="inferred from homology"/>
<evidence type="ECO:0000256" key="1">
    <source>
        <dbReference type="ARBA" id="ARBA00004123"/>
    </source>
</evidence>
<evidence type="ECO:0000256" key="2">
    <source>
        <dbReference type="ARBA" id="ARBA00006403"/>
    </source>
</evidence>
<dbReference type="GO" id="GO:0003700">
    <property type="term" value="F:DNA-binding transcription factor activity"/>
    <property type="evidence" value="ECO:0007669"/>
    <property type="project" value="InterPro"/>
</dbReference>
<evidence type="ECO:0000256" key="3">
    <source>
        <dbReference type="ARBA" id="ARBA00023015"/>
    </source>
</evidence>
<evidence type="ECO:0000259" key="9">
    <source>
        <dbReference type="PROSITE" id="PS00434"/>
    </source>
</evidence>
<dbReference type="PANTHER" id="PTHR10015">
    <property type="entry name" value="HEAT SHOCK TRANSCRIPTION FACTOR"/>
    <property type="match status" value="1"/>
</dbReference>
<dbReference type="FunFam" id="1.10.10.10:FF:000027">
    <property type="entry name" value="Heat shock transcription factor 1"/>
    <property type="match status" value="1"/>
</dbReference>
<evidence type="ECO:0000256" key="6">
    <source>
        <dbReference type="ARBA" id="ARBA00023242"/>
    </source>
</evidence>
<sequence length="466" mass="51622">MDYQTLQLLSSDAIDAQNQNRPSTSVPAFLKKLRNLIDDPKNEKLISWDESGLSFHLHDQTAFAREILPKYFKHNNLASFVRQLNMYGFKKITAIDQGSLNPKDGMEFENSDFTRDEPEQMKFIKRKGSSIRERLSEYGALQPAQVNNVLVDVKDLKRGLQGMSAQLQVVKAENAALWTQMTKLRQKHEKQQIILNKLIQFMLTMANVPHKTKRHLPMIELGPSKQMKSSYEAEHNSDSSQTNSSGLSSSGNAGITIKDITDDDNTSILGGSQDLEIPSQDLEIPSTLVEVQSPPPPEYTSTVPVSNAVVAMPSTTPTRDPKLFKTQFSESVEDVQSDIDVLRDLFTNSDSLGLTPDTVSSLFEGEADFSPYWLHPTVNLDELIDGSEPGSELSLPDAPTKGLPIANSGAMSSDQQSELDGLFQEFNSGTDNAINDQTLKEFMAQPLVSDGEDEADKPIISSHDLD</sequence>
<keyword evidence="3" id="KW-0805">Transcription regulation</keyword>
<dbReference type="PRINTS" id="PR00056">
    <property type="entry name" value="HSFDOMAIN"/>
</dbReference>
<dbReference type="Pfam" id="PF00447">
    <property type="entry name" value="HSF_DNA-bind"/>
    <property type="match status" value="1"/>
</dbReference>
<dbReference type="AlphaFoldDB" id="A0A7J7K2M5"/>
<dbReference type="SMART" id="SM00415">
    <property type="entry name" value="HSF"/>
    <property type="match status" value="1"/>
</dbReference>
<dbReference type="GO" id="GO:0043565">
    <property type="term" value="F:sequence-specific DNA binding"/>
    <property type="evidence" value="ECO:0007669"/>
    <property type="project" value="InterPro"/>
</dbReference>
<feature type="domain" description="HSF-type DNA-binding" evidence="9">
    <location>
        <begin position="68"/>
        <end position="92"/>
    </location>
</feature>
<feature type="compositionally biased region" description="Low complexity" evidence="8">
    <location>
        <begin position="238"/>
        <end position="258"/>
    </location>
</feature>
<accession>A0A7J7K2M5</accession>
<dbReference type="PROSITE" id="PS00434">
    <property type="entry name" value="HSF_DOMAIN"/>
    <property type="match status" value="1"/>
</dbReference>